<feature type="region of interest" description="Disordered" evidence="1">
    <location>
        <begin position="305"/>
        <end position="420"/>
    </location>
</feature>
<feature type="compositionally biased region" description="Low complexity" evidence="1">
    <location>
        <begin position="558"/>
        <end position="574"/>
    </location>
</feature>
<feature type="compositionally biased region" description="Pro residues" evidence="1">
    <location>
        <begin position="575"/>
        <end position="589"/>
    </location>
</feature>
<name>A0ABQ8UWG0_9EUKA</name>
<feature type="region of interest" description="Disordered" evidence="1">
    <location>
        <begin position="791"/>
        <end position="927"/>
    </location>
</feature>
<comment type="caution">
    <text evidence="2">The sequence shown here is derived from an EMBL/GenBank/DDBJ whole genome shotgun (WGS) entry which is preliminary data.</text>
</comment>
<feature type="region of interest" description="Disordered" evidence="1">
    <location>
        <begin position="973"/>
        <end position="1001"/>
    </location>
</feature>
<feature type="compositionally biased region" description="Polar residues" evidence="1">
    <location>
        <begin position="386"/>
        <end position="397"/>
    </location>
</feature>
<organism evidence="2 3">
    <name type="scientific">Paratrimastix pyriformis</name>
    <dbReference type="NCBI Taxonomy" id="342808"/>
    <lineage>
        <taxon>Eukaryota</taxon>
        <taxon>Metamonada</taxon>
        <taxon>Preaxostyla</taxon>
        <taxon>Paratrimastigidae</taxon>
        <taxon>Paratrimastix</taxon>
    </lineage>
</organism>
<protein>
    <submittedName>
        <fullName evidence="2">Uncharacterized protein</fullName>
    </submittedName>
</protein>
<feature type="region of interest" description="Disordered" evidence="1">
    <location>
        <begin position="165"/>
        <end position="188"/>
    </location>
</feature>
<feature type="compositionally biased region" description="Low complexity" evidence="1">
    <location>
        <begin position="339"/>
        <end position="353"/>
    </location>
</feature>
<keyword evidence="3" id="KW-1185">Reference proteome</keyword>
<sequence length="1176" mass="120723">MQEEPPVLLAILDPTNNEQANISRVLSALVNLLQAPPDPALLPSMAFLPPQSTSPPPQVEIPPSQVAENSLEPDPIFEDEVGFAPRGTGTLVPDPFASLPPVVRSRGTHAPPPAVRPHVRGSADESLIPLGPPSATEPPRPPSHHRPTQAARLDDLAAEALPFPVLEPHRGASGPAKSRAPRDEGPSADVRVSVGITFRSAVCLSLWSDPPSDPPRRRTAIVVATYSPPVERTHSRGTPPPPPPSESLPGPGLAPPVGGDAEDSLTLDRLLVSSPHHRGLPDRQHHRHRHRHAHPRELVCLCLPHPRLTPRPTRAIRSRPHQRRPDPAHPDTPAPGAAPAPTRASARPLATPAHAANADGDLPPTPTVAAVPHPAATTQQAAAGEPNTTAATDSETPGASGPGGGGDEGEGDPLETLQRWARAQAAALACICQSPTAPATPSPAAQPAPQAILEPQPSSDGPSLGDTDGASITPLAQAAPTELIAPNGPLISAGSLPRVEPQRPTGSLGPTEPPVATAEPTAHPAPACNEGGSSLQIIVSITADPIPPAGGVPLASQPTTAPGPAGLPPSSRHPSPSPPPSPSPSPSPLGFPARPSEEPPLPEPSPSQSPPPSAGWRMDEEAAGDGADPWAGQTIAIEASWAGLEAPDQTGSPRTGWAPTGRPPPSPLEPAGPASVPPETNGSRRPTAGRRPRRSQLEELFHVLAPDDPLRNPIAAGPKRPRTASSASPPRSGPEASCSEWAAKLEVGTAHPPPATSTPASAPTRRRKPRRPSAWDAPSQLTCSALAAAAAALAATGSAPPVPSASSASASPTASLSPPRTPARAAETTTGPNPAAPSASASASAAQAGPVSLCSPPPDLAPGPSGPAVPSTPAGPSLMGGPSREEHSLPQQPEGTRSPIPPIRLRRLRRRTQERPQSYSPPAAAPDAGVVEVPQQPAAAPQPQPAALVAAAPAAIAAPIFQDLLQSFLIPEEEEPSLPPPHPNTAAATGSSELGENQRATRPLATTVDLSSLPCLPPVPPLPPATIIPHPAPVRPPPLLPATGGGFIPVTPPAGIPQCPTVLVPTMTGTFFDPQTRQYFLLCDPGKAYLSTPPPPHLFFQSALAAPPPFVQPRPSPSMPFAAMDCFATTQPWAGAYLAPTPPPPAPQPHIQRFIFQPQYTPADVPRPGWTHSRAL</sequence>
<feature type="region of interest" description="Disordered" evidence="1">
    <location>
        <begin position="434"/>
        <end position="531"/>
    </location>
</feature>
<feature type="region of interest" description="Disordered" evidence="1">
    <location>
        <begin position="43"/>
        <end position="149"/>
    </location>
</feature>
<gene>
    <name evidence="2" type="ORF">PAPYR_141</name>
</gene>
<feature type="compositionally biased region" description="Pro residues" evidence="1">
    <location>
        <begin position="855"/>
        <end position="867"/>
    </location>
</feature>
<feature type="compositionally biased region" description="Low complexity" evidence="1">
    <location>
        <begin position="514"/>
        <end position="527"/>
    </location>
</feature>
<feature type="region of interest" description="Disordered" evidence="1">
    <location>
        <begin position="544"/>
        <end position="779"/>
    </location>
</feature>
<proteinExistence type="predicted"/>
<feature type="compositionally biased region" description="Pro residues" evidence="1">
    <location>
        <begin position="598"/>
        <end position="613"/>
    </location>
</feature>
<feature type="compositionally biased region" description="Pro residues" evidence="1">
    <location>
        <begin position="661"/>
        <end position="670"/>
    </location>
</feature>
<reference evidence="2" key="1">
    <citation type="journal article" date="2022" name="bioRxiv">
        <title>Genomics of Preaxostyla Flagellates Illuminates Evolutionary Transitions and the Path Towards Mitochondrial Loss.</title>
        <authorList>
            <person name="Novak L.V.F."/>
            <person name="Treitli S.C."/>
            <person name="Pyrih J."/>
            <person name="Halakuc P."/>
            <person name="Pipaliya S.V."/>
            <person name="Vacek V."/>
            <person name="Brzon O."/>
            <person name="Soukal P."/>
            <person name="Eme L."/>
            <person name="Dacks J.B."/>
            <person name="Karnkowska A."/>
            <person name="Elias M."/>
            <person name="Hampl V."/>
        </authorList>
    </citation>
    <scope>NUCLEOTIDE SEQUENCE</scope>
    <source>
        <strain evidence="2">RCP-MX</strain>
    </source>
</reference>
<feature type="compositionally biased region" description="Low complexity" evidence="1">
    <location>
        <begin position="723"/>
        <end position="737"/>
    </location>
</feature>
<evidence type="ECO:0000313" key="3">
    <source>
        <dbReference type="Proteomes" id="UP001141327"/>
    </source>
</evidence>
<feature type="compositionally biased region" description="Pro residues" evidence="1">
    <location>
        <begin position="130"/>
        <end position="141"/>
    </location>
</feature>
<dbReference type="EMBL" id="JAPMOS010000001">
    <property type="protein sequence ID" value="KAJ4462922.1"/>
    <property type="molecule type" value="Genomic_DNA"/>
</dbReference>
<feature type="compositionally biased region" description="Low complexity" evidence="1">
    <location>
        <begin position="367"/>
        <end position="383"/>
    </location>
</feature>
<evidence type="ECO:0000313" key="2">
    <source>
        <dbReference type="EMBL" id="KAJ4462922.1"/>
    </source>
</evidence>
<feature type="compositionally biased region" description="Polar residues" evidence="1">
    <location>
        <begin position="986"/>
        <end position="1000"/>
    </location>
</feature>
<accession>A0ABQ8UWG0</accession>
<dbReference type="Proteomes" id="UP001141327">
    <property type="component" value="Unassembled WGS sequence"/>
</dbReference>
<feature type="region of interest" description="Disordered" evidence="1">
    <location>
        <begin position="225"/>
        <end position="262"/>
    </location>
</feature>
<evidence type="ECO:0000256" key="1">
    <source>
        <dbReference type="SAM" id="MobiDB-lite"/>
    </source>
</evidence>
<feature type="compositionally biased region" description="Low complexity" evidence="1">
    <location>
        <begin position="247"/>
        <end position="259"/>
    </location>
</feature>
<feature type="compositionally biased region" description="Low complexity" evidence="1">
    <location>
        <begin position="791"/>
        <end position="846"/>
    </location>
</feature>